<organism evidence="1 2">
    <name type="scientific">Dentipellis fragilis</name>
    <dbReference type="NCBI Taxonomy" id="205917"/>
    <lineage>
        <taxon>Eukaryota</taxon>
        <taxon>Fungi</taxon>
        <taxon>Dikarya</taxon>
        <taxon>Basidiomycota</taxon>
        <taxon>Agaricomycotina</taxon>
        <taxon>Agaricomycetes</taxon>
        <taxon>Russulales</taxon>
        <taxon>Hericiaceae</taxon>
        <taxon>Dentipellis</taxon>
    </lineage>
</organism>
<dbReference type="Proteomes" id="UP000298327">
    <property type="component" value="Unassembled WGS sequence"/>
</dbReference>
<dbReference type="AlphaFoldDB" id="A0A4Y9XNS0"/>
<evidence type="ECO:0000313" key="1">
    <source>
        <dbReference type="EMBL" id="TFY51750.1"/>
    </source>
</evidence>
<name>A0A4Y9XNS0_9AGAM</name>
<accession>A0A4Y9XNS0</accession>
<dbReference type="EMBL" id="SEOQ01001443">
    <property type="protein sequence ID" value="TFY51750.1"/>
    <property type="molecule type" value="Genomic_DNA"/>
</dbReference>
<sequence length="379" mass="41431">MPLHRVCTPSSQTVGSGMVVGLRTRHIAGKLLDDEIPILGVMQAHVNPTCAHSTDISGVEWGDRELYEQLMNQCDNIHAVGLARILHNKCNIAEISLAAVSKDGGMLFEGHGRQSYATCQVERACGARVIALPLLRVTTSTSNATSEDAHFPHACREGEGICHGDLSPHEGAISERFTGENTAFTRGVDDSRLRNRIQWKDIGISAIRLAAYHGDRETVAGSQGESLNGSIGCWNQLIADLLACDFHIIDTGRICVSIDNRSVRTPTCHPERLFPVQPMPSLYRARNPAASEELLDVSWSTRSRCVPSVIALFSYARHGAAMMRSISTFPPPVLVFLSQWTISGTITLSSPNERVLVQNDNGIFAMNEFVLLFKISRST</sequence>
<gene>
    <name evidence="1" type="ORF">EVG20_g10854</name>
</gene>
<proteinExistence type="predicted"/>
<protein>
    <submittedName>
        <fullName evidence="1">Uncharacterized protein</fullName>
    </submittedName>
</protein>
<evidence type="ECO:0000313" key="2">
    <source>
        <dbReference type="Proteomes" id="UP000298327"/>
    </source>
</evidence>
<comment type="caution">
    <text evidence="1">The sequence shown here is derived from an EMBL/GenBank/DDBJ whole genome shotgun (WGS) entry which is preliminary data.</text>
</comment>
<keyword evidence="2" id="KW-1185">Reference proteome</keyword>
<reference evidence="1 2" key="1">
    <citation type="submission" date="2019-02" db="EMBL/GenBank/DDBJ databases">
        <title>Genome sequencing of the rare red list fungi Dentipellis fragilis.</title>
        <authorList>
            <person name="Buettner E."/>
            <person name="Kellner H."/>
        </authorList>
    </citation>
    <scope>NUCLEOTIDE SEQUENCE [LARGE SCALE GENOMIC DNA]</scope>
    <source>
        <strain evidence="1 2">DSM 105465</strain>
    </source>
</reference>